<keyword evidence="2" id="KW-0547">Nucleotide-binding</keyword>
<dbReference type="Pfam" id="PF08352">
    <property type="entry name" value="oligo_HPY"/>
    <property type="match status" value="1"/>
</dbReference>
<dbReference type="NCBIfam" id="TIGR01727">
    <property type="entry name" value="oligo_HPY"/>
    <property type="match status" value="1"/>
</dbReference>
<name>A0A7C2YSP6_9CREN</name>
<evidence type="ECO:0000256" key="2">
    <source>
        <dbReference type="ARBA" id="ARBA00022741"/>
    </source>
</evidence>
<dbReference type="InterPro" id="IPR027417">
    <property type="entry name" value="P-loop_NTPase"/>
</dbReference>
<gene>
    <name evidence="5" type="ORF">ENO36_04075</name>
</gene>
<proteinExistence type="predicted"/>
<dbReference type="GO" id="GO:0005524">
    <property type="term" value="F:ATP binding"/>
    <property type="evidence" value="ECO:0007669"/>
    <property type="project" value="UniProtKB-KW"/>
</dbReference>
<comment type="caution">
    <text evidence="5">The sequence shown here is derived from an EMBL/GenBank/DDBJ whole genome shotgun (WGS) entry which is preliminary data.</text>
</comment>
<protein>
    <submittedName>
        <fullName evidence="5">ABC transporter ATP-binding protein</fullName>
    </submittedName>
</protein>
<dbReference type="PANTHER" id="PTHR43067:SF3">
    <property type="entry name" value="MALTOSE ABC TRANSPORTER, ATP-BINDING PROTEIN"/>
    <property type="match status" value="1"/>
</dbReference>
<dbReference type="SUPFAM" id="SSF52540">
    <property type="entry name" value="P-loop containing nucleoside triphosphate hydrolases"/>
    <property type="match status" value="1"/>
</dbReference>
<dbReference type="EMBL" id="DSFE01000088">
    <property type="protein sequence ID" value="HEU98014.1"/>
    <property type="molecule type" value="Genomic_DNA"/>
</dbReference>
<keyword evidence="3 5" id="KW-0067">ATP-binding</keyword>
<evidence type="ECO:0000313" key="5">
    <source>
        <dbReference type="EMBL" id="HEU98014.1"/>
    </source>
</evidence>
<accession>A0A7C2YSP6</accession>
<dbReference type="Gene3D" id="3.40.50.300">
    <property type="entry name" value="P-loop containing nucleotide triphosphate hydrolases"/>
    <property type="match status" value="1"/>
</dbReference>
<evidence type="ECO:0000256" key="3">
    <source>
        <dbReference type="ARBA" id="ARBA00022840"/>
    </source>
</evidence>
<dbReference type="InterPro" id="IPR013563">
    <property type="entry name" value="Oligopep_ABC_C"/>
</dbReference>
<evidence type="ECO:0000259" key="4">
    <source>
        <dbReference type="Pfam" id="PF08352"/>
    </source>
</evidence>
<dbReference type="AlphaFoldDB" id="A0A7C2YSP6"/>
<evidence type="ECO:0000256" key="1">
    <source>
        <dbReference type="ARBA" id="ARBA00022448"/>
    </source>
</evidence>
<reference evidence="5" key="1">
    <citation type="journal article" date="2020" name="mSystems">
        <title>Genome- and Community-Level Interaction Insights into Carbon Utilization and Element Cycling Functions of Hydrothermarchaeota in Hydrothermal Sediment.</title>
        <authorList>
            <person name="Zhou Z."/>
            <person name="Liu Y."/>
            <person name="Xu W."/>
            <person name="Pan J."/>
            <person name="Luo Z.H."/>
            <person name="Li M."/>
        </authorList>
    </citation>
    <scope>NUCLEOTIDE SEQUENCE [LARGE SCALE GENOMIC DNA]</scope>
    <source>
        <strain evidence="5">SpSt-1259</strain>
    </source>
</reference>
<feature type="domain" description="Oligopeptide/dipeptide ABC transporter C-terminal" evidence="4">
    <location>
        <begin position="56"/>
        <end position="122"/>
    </location>
</feature>
<sequence>DEPTSALDVSVQAQILNLLLGLRDELGLTYIIVTHDISVVRYMADYVTVMYLGKVVEEGQADLVLNNPMHPYTIALLSSVPQPEAEIPTMKRIEISGEPPSALDPPKGCRLHPRCPYAMDLCRSQEPPLVEVEAKHKVACWLHRSK</sequence>
<keyword evidence="1" id="KW-0813">Transport</keyword>
<dbReference type="GO" id="GO:0015833">
    <property type="term" value="P:peptide transport"/>
    <property type="evidence" value="ECO:0007669"/>
    <property type="project" value="InterPro"/>
</dbReference>
<dbReference type="PANTHER" id="PTHR43067">
    <property type="entry name" value="OLIGOPEPTIDE/DIPEPTIDE ABC TRANSPORTER, ATPASE SUBUNIT"/>
    <property type="match status" value="1"/>
</dbReference>
<organism evidence="5">
    <name type="scientific">Fervidicoccus fontis</name>
    <dbReference type="NCBI Taxonomy" id="683846"/>
    <lineage>
        <taxon>Archaea</taxon>
        <taxon>Thermoproteota</taxon>
        <taxon>Thermoprotei</taxon>
        <taxon>Fervidicoccales</taxon>
        <taxon>Fervidicoccaceae</taxon>
        <taxon>Fervidicoccus</taxon>
    </lineage>
</organism>
<dbReference type="Proteomes" id="UP000885664">
    <property type="component" value="Unassembled WGS sequence"/>
</dbReference>
<feature type="non-terminal residue" evidence="5">
    <location>
        <position position="1"/>
    </location>
</feature>